<evidence type="ECO:0000313" key="2">
    <source>
        <dbReference type="Proteomes" id="UP000499080"/>
    </source>
</evidence>
<dbReference type="Proteomes" id="UP000499080">
    <property type="component" value="Unassembled WGS sequence"/>
</dbReference>
<sequence length="92" mass="10396">MPQDNVTDLLGCGIHVAKFCILRQRIIGHCLYKRSSINVALSVDHNGFDRVTEAAKMAAYKILDKFRYEEIAKSMSSGRFIPMHRLVLPSTT</sequence>
<protein>
    <submittedName>
        <fullName evidence="1">Uncharacterized protein</fullName>
    </submittedName>
</protein>
<keyword evidence="2" id="KW-1185">Reference proteome</keyword>
<evidence type="ECO:0000313" key="1">
    <source>
        <dbReference type="EMBL" id="GBN22233.1"/>
    </source>
</evidence>
<gene>
    <name evidence="1" type="ORF">AVEN_164679_1</name>
</gene>
<comment type="caution">
    <text evidence="1">The sequence shown here is derived from an EMBL/GenBank/DDBJ whole genome shotgun (WGS) entry which is preliminary data.</text>
</comment>
<accession>A0A4Y2M6W6</accession>
<name>A0A4Y2M6W6_ARAVE</name>
<dbReference type="EMBL" id="BGPR01006837">
    <property type="protein sequence ID" value="GBN22233.1"/>
    <property type="molecule type" value="Genomic_DNA"/>
</dbReference>
<organism evidence="1 2">
    <name type="scientific">Araneus ventricosus</name>
    <name type="common">Orbweaver spider</name>
    <name type="synonym">Epeira ventricosa</name>
    <dbReference type="NCBI Taxonomy" id="182803"/>
    <lineage>
        <taxon>Eukaryota</taxon>
        <taxon>Metazoa</taxon>
        <taxon>Ecdysozoa</taxon>
        <taxon>Arthropoda</taxon>
        <taxon>Chelicerata</taxon>
        <taxon>Arachnida</taxon>
        <taxon>Araneae</taxon>
        <taxon>Araneomorphae</taxon>
        <taxon>Entelegynae</taxon>
        <taxon>Araneoidea</taxon>
        <taxon>Araneidae</taxon>
        <taxon>Araneus</taxon>
    </lineage>
</organism>
<reference evidence="1 2" key="1">
    <citation type="journal article" date="2019" name="Sci. Rep.">
        <title>Orb-weaving spider Araneus ventricosus genome elucidates the spidroin gene catalogue.</title>
        <authorList>
            <person name="Kono N."/>
            <person name="Nakamura H."/>
            <person name="Ohtoshi R."/>
            <person name="Moran D.A.P."/>
            <person name="Shinohara A."/>
            <person name="Yoshida Y."/>
            <person name="Fujiwara M."/>
            <person name="Mori M."/>
            <person name="Tomita M."/>
            <person name="Arakawa K."/>
        </authorList>
    </citation>
    <scope>NUCLEOTIDE SEQUENCE [LARGE SCALE GENOMIC DNA]</scope>
</reference>
<dbReference type="AlphaFoldDB" id="A0A4Y2M6W6"/>
<proteinExistence type="predicted"/>